<keyword evidence="4 11" id="KW-0808">Transferase</keyword>
<dbReference type="CDD" id="cd04187">
    <property type="entry name" value="DPM1_like_bac"/>
    <property type="match status" value="1"/>
</dbReference>
<accession>A0A4Q2UNW0</accession>
<comment type="caution">
    <text evidence="11">The sequence shown here is derived from an EMBL/GenBank/DDBJ whole genome shotgun (WGS) entry which is preliminary data.</text>
</comment>
<evidence type="ECO:0000256" key="1">
    <source>
        <dbReference type="ARBA" id="ARBA00004651"/>
    </source>
</evidence>
<dbReference type="PANTHER" id="PTHR48090:SF1">
    <property type="entry name" value="PROPHAGE BACTOPRENOL GLUCOSYL TRANSFERASE HOMOLOG"/>
    <property type="match status" value="1"/>
</dbReference>
<evidence type="ECO:0000256" key="6">
    <source>
        <dbReference type="ARBA" id="ARBA00022989"/>
    </source>
</evidence>
<evidence type="ECO:0000313" key="12">
    <source>
        <dbReference type="Proteomes" id="UP000290407"/>
    </source>
</evidence>
<dbReference type="GO" id="GO:0016757">
    <property type="term" value="F:glycosyltransferase activity"/>
    <property type="evidence" value="ECO:0007669"/>
    <property type="project" value="UniProtKB-KW"/>
</dbReference>
<proteinExistence type="inferred from homology"/>
<dbReference type="InterPro" id="IPR029044">
    <property type="entry name" value="Nucleotide-diphossugar_trans"/>
</dbReference>
<evidence type="ECO:0000256" key="5">
    <source>
        <dbReference type="ARBA" id="ARBA00022692"/>
    </source>
</evidence>
<feature type="domain" description="Glycosyltransferase 2-like" evidence="10">
    <location>
        <begin position="7"/>
        <end position="169"/>
    </location>
</feature>
<evidence type="ECO:0000256" key="8">
    <source>
        <dbReference type="ARBA" id="ARBA00038152"/>
    </source>
</evidence>
<keyword evidence="3" id="KW-0328">Glycosyltransferase</keyword>
<dbReference type="InterPro" id="IPR001173">
    <property type="entry name" value="Glyco_trans_2-like"/>
</dbReference>
<comment type="similarity">
    <text evidence="8">Belongs to the glycosyltransferase 2 family. GtrB subfamily.</text>
</comment>
<keyword evidence="2" id="KW-1003">Cell membrane</keyword>
<evidence type="ECO:0000259" key="10">
    <source>
        <dbReference type="Pfam" id="PF00535"/>
    </source>
</evidence>
<dbReference type="RefSeq" id="WP_129600223.1">
    <property type="nucleotide sequence ID" value="NZ_SBLB01000001.1"/>
</dbReference>
<evidence type="ECO:0000256" key="7">
    <source>
        <dbReference type="ARBA" id="ARBA00023136"/>
    </source>
</evidence>
<evidence type="ECO:0000256" key="2">
    <source>
        <dbReference type="ARBA" id="ARBA00022475"/>
    </source>
</evidence>
<sequence length="321" mass="36852">MNVHSISVIIPCFNEQQVIRETYMRLTRVMQANFSAYELLFVNDGSRDYTLSILKELASQDEHVHIISLSRNFGHQPAVSAGIENCTGDLAIIIDADLQDPPELIPDMVRMYEAEGCNVVYAVRKQRQGETVFKRVTAKWFYRIINYLSEVPLPVDTGDFRLIDRKVIDAFNRLEERNKYIRGLISWVGFKQVPIYYERAERFAGETKYPLSKMLKFARTSLLYFSNKPLRLASSIGIFSVIIALCLTMWVLYTTFFLPDRLVQGWSSTLIVVMFFGGTQMLTVGILGEYLGSIFNEIKKRPEFIVDEKVNTKPLKSNPPA</sequence>
<name>A0A4Q2UNW0_9BACT</name>
<gene>
    <name evidence="11" type="ORF">EQG79_04430</name>
</gene>
<keyword evidence="12" id="KW-1185">Reference proteome</keyword>
<dbReference type="Pfam" id="PF00535">
    <property type="entry name" value="Glycos_transf_2"/>
    <property type="match status" value="1"/>
</dbReference>
<keyword evidence="5 9" id="KW-0812">Transmembrane</keyword>
<comment type="subcellular location">
    <subcellularLocation>
        <location evidence="1">Cell membrane</location>
        <topology evidence="1">Multi-pass membrane protein</topology>
    </subcellularLocation>
</comment>
<keyword evidence="7 9" id="KW-0472">Membrane</keyword>
<feature type="transmembrane region" description="Helical" evidence="9">
    <location>
        <begin position="265"/>
        <end position="291"/>
    </location>
</feature>
<evidence type="ECO:0000256" key="4">
    <source>
        <dbReference type="ARBA" id="ARBA00022679"/>
    </source>
</evidence>
<dbReference type="GO" id="GO:0005886">
    <property type="term" value="C:plasma membrane"/>
    <property type="evidence" value="ECO:0007669"/>
    <property type="project" value="UniProtKB-SubCell"/>
</dbReference>
<evidence type="ECO:0000256" key="3">
    <source>
        <dbReference type="ARBA" id="ARBA00022676"/>
    </source>
</evidence>
<organism evidence="11 12">
    <name type="scientific">Spirosoma sordidisoli</name>
    <dbReference type="NCBI Taxonomy" id="2502893"/>
    <lineage>
        <taxon>Bacteria</taxon>
        <taxon>Pseudomonadati</taxon>
        <taxon>Bacteroidota</taxon>
        <taxon>Cytophagia</taxon>
        <taxon>Cytophagales</taxon>
        <taxon>Cytophagaceae</taxon>
        <taxon>Spirosoma</taxon>
    </lineage>
</organism>
<dbReference type="PANTHER" id="PTHR48090">
    <property type="entry name" value="UNDECAPRENYL-PHOSPHATE 4-DEOXY-4-FORMAMIDO-L-ARABINOSE TRANSFERASE-RELATED"/>
    <property type="match status" value="1"/>
</dbReference>
<evidence type="ECO:0000313" key="11">
    <source>
        <dbReference type="EMBL" id="RYC71397.1"/>
    </source>
</evidence>
<dbReference type="FunFam" id="3.90.550.10:FF:000079">
    <property type="entry name" value="Probable glycosyl transferase"/>
    <property type="match status" value="1"/>
</dbReference>
<dbReference type="EMBL" id="SBLB01000001">
    <property type="protein sequence ID" value="RYC71397.1"/>
    <property type="molecule type" value="Genomic_DNA"/>
</dbReference>
<reference evidence="11 12" key="1">
    <citation type="submission" date="2019-01" db="EMBL/GenBank/DDBJ databases">
        <title>Spirosoma flava sp. nov., a propanil-degrading bacterium isolated from herbicide-contaminated soil.</title>
        <authorList>
            <person name="Zhang L."/>
            <person name="Jiang J.-D."/>
        </authorList>
    </citation>
    <scope>NUCLEOTIDE SEQUENCE [LARGE SCALE GENOMIC DNA]</scope>
    <source>
        <strain evidence="11 12">TY50</strain>
    </source>
</reference>
<dbReference type="AlphaFoldDB" id="A0A4Q2UNW0"/>
<dbReference type="Proteomes" id="UP000290407">
    <property type="component" value="Unassembled WGS sequence"/>
</dbReference>
<dbReference type="SUPFAM" id="SSF53448">
    <property type="entry name" value="Nucleotide-diphospho-sugar transferases"/>
    <property type="match status" value="1"/>
</dbReference>
<dbReference type="Gene3D" id="3.90.550.10">
    <property type="entry name" value="Spore Coat Polysaccharide Biosynthesis Protein SpsA, Chain A"/>
    <property type="match status" value="1"/>
</dbReference>
<evidence type="ECO:0000256" key="9">
    <source>
        <dbReference type="SAM" id="Phobius"/>
    </source>
</evidence>
<feature type="transmembrane region" description="Helical" evidence="9">
    <location>
        <begin position="232"/>
        <end position="253"/>
    </location>
</feature>
<keyword evidence="6 9" id="KW-1133">Transmembrane helix</keyword>
<dbReference type="InterPro" id="IPR050256">
    <property type="entry name" value="Glycosyltransferase_2"/>
</dbReference>
<protein>
    <submittedName>
        <fullName evidence="11">Glycosyltransferase</fullName>
    </submittedName>
</protein>